<feature type="transmembrane region" description="Helical" evidence="6">
    <location>
        <begin position="367"/>
        <end position="386"/>
    </location>
</feature>
<evidence type="ECO:0000259" key="7">
    <source>
        <dbReference type="PROSITE" id="PS50850"/>
    </source>
</evidence>
<evidence type="ECO:0000256" key="6">
    <source>
        <dbReference type="SAM" id="Phobius"/>
    </source>
</evidence>
<dbReference type="PANTHER" id="PTHR42718">
    <property type="entry name" value="MAJOR FACILITATOR SUPERFAMILY MULTIDRUG TRANSPORTER MFSC"/>
    <property type="match status" value="1"/>
</dbReference>
<dbReference type="STRING" id="109895.A0A507E5S2"/>
<keyword evidence="4 6" id="KW-1133">Transmembrane helix</keyword>
<dbReference type="InterPro" id="IPR020846">
    <property type="entry name" value="MFS_dom"/>
</dbReference>
<feature type="transmembrane region" description="Helical" evidence="6">
    <location>
        <begin position="90"/>
        <end position="116"/>
    </location>
</feature>
<dbReference type="PANTHER" id="PTHR42718:SF9">
    <property type="entry name" value="MAJOR FACILITATOR SUPERFAMILY MULTIDRUG TRANSPORTER MFSC"/>
    <property type="match status" value="1"/>
</dbReference>
<proteinExistence type="predicted"/>
<dbReference type="Gene3D" id="1.20.1250.20">
    <property type="entry name" value="MFS general substrate transporter like domains"/>
    <property type="match status" value="1"/>
</dbReference>
<evidence type="ECO:0000313" key="8">
    <source>
        <dbReference type="EMBL" id="TPX59423.1"/>
    </source>
</evidence>
<comment type="subcellular location">
    <subcellularLocation>
        <location evidence="1">Membrane</location>
        <topology evidence="1">Multi-pass membrane protein</topology>
    </subcellularLocation>
</comment>
<dbReference type="GO" id="GO:0016020">
    <property type="term" value="C:membrane"/>
    <property type="evidence" value="ECO:0007669"/>
    <property type="project" value="UniProtKB-SubCell"/>
</dbReference>
<comment type="caution">
    <text evidence="8">The sequence shown here is derived from an EMBL/GenBank/DDBJ whole genome shotgun (WGS) entry which is preliminary data.</text>
</comment>
<dbReference type="Gene3D" id="1.20.1720.10">
    <property type="entry name" value="Multidrug resistance protein D"/>
    <property type="match status" value="1"/>
</dbReference>
<dbReference type="InterPro" id="IPR011701">
    <property type="entry name" value="MFS"/>
</dbReference>
<protein>
    <recommendedName>
        <fullName evidence="7">Major facilitator superfamily (MFS) profile domain-containing protein</fullName>
    </recommendedName>
</protein>
<dbReference type="EMBL" id="QEAQ01000025">
    <property type="protein sequence ID" value="TPX59423.1"/>
    <property type="molecule type" value="Genomic_DNA"/>
</dbReference>
<dbReference type="SUPFAM" id="SSF103473">
    <property type="entry name" value="MFS general substrate transporter"/>
    <property type="match status" value="2"/>
</dbReference>
<keyword evidence="9" id="KW-1185">Reference proteome</keyword>
<feature type="transmembrane region" description="Helical" evidence="6">
    <location>
        <begin position="472"/>
        <end position="492"/>
    </location>
</feature>
<feature type="transmembrane region" description="Helical" evidence="6">
    <location>
        <begin position="339"/>
        <end position="355"/>
    </location>
</feature>
<evidence type="ECO:0000256" key="1">
    <source>
        <dbReference type="ARBA" id="ARBA00004141"/>
    </source>
</evidence>
<reference evidence="8 9" key="1">
    <citation type="journal article" date="2019" name="Sci. Rep.">
        <title>Comparative genomics of chytrid fungi reveal insights into the obligate biotrophic and pathogenic lifestyle of Synchytrium endobioticum.</title>
        <authorList>
            <person name="van de Vossenberg B.T.L.H."/>
            <person name="Warris S."/>
            <person name="Nguyen H.D.T."/>
            <person name="van Gent-Pelzer M.P.E."/>
            <person name="Joly D.L."/>
            <person name="van de Geest H.C."/>
            <person name="Bonants P.J.M."/>
            <person name="Smith D.S."/>
            <person name="Levesque C.A."/>
            <person name="van der Lee T.A.J."/>
        </authorList>
    </citation>
    <scope>NUCLEOTIDE SEQUENCE [LARGE SCALE GENOMIC DNA]</scope>
    <source>
        <strain evidence="8 9">CBS 809.83</strain>
    </source>
</reference>
<accession>A0A507E5S2</accession>
<dbReference type="InterPro" id="IPR036259">
    <property type="entry name" value="MFS_trans_sf"/>
</dbReference>
<dbReference type="Proteomes" id="UP000318582">
    <property type="component" value="Unassembled WGS sequence"/>
</dbReference>
<feature type="transmembrane region" description="Helical" evidence="6">
    <location>
        <begin position="234"/>
        <end position="253"/>
    </location>
</feature>
<evidence type="ECO:0000256" key="2">
    <source>
        <dbReference type="ARBA" id="ARBA00022448"/>
    </source>
</evidence>
<organism evidence="8 9">
    <name type="scientific">Powellomyces hirtus</name>
    <dbReference type="NCBI Taxonomy" id="109895"/>
    <lineage>
        <taxon>Eukaryota</taxon>
        <taxon>Fungi</taxon>
        <taxon>Fungi incertae sedis</taxon>
        <taxon>Chytridiomycota</taxon>
        <taxon>Chytridiomycota incertae sedis</taxon>
        <taxon>Chytridiomycetes</taxon>
        <taxon>Spizellomycetales</taxon>
        <taxon>Powellomycetaceae</taxon>
        <taxon>Powellomyces</taxon>
    </lineage>
</organism>
<keyword evidence="2" id="KW-0813">Transport</keyword>
<keyword evidence="5 6" id="KW-0472">Membrane</keyword>
<feature type="transmembrane region" description="Helical" evidence="6">
    <location>
        <begin position="306"/>
        <end position="327"/>
    </location>
</feature>
<dbReference type="Pfam" id="PF07690">
    <property type="entry name" value="MFS_1"/>
    <property type="match status" value="1"/>
</dbReference>
<dbReference type="GO" id="GO:0022857">
    <property type="term" value="F:transmembrane transporter activity"/>
    <property type="evidence" value="ECO:0007669"/>
    <property type="project" value="InterPro"/>
</dbReference>
<feature type="transmembrane region" description="Helical" evidence="6">
    <location>
        <begin position="122"/>
        <end position="142"/>
    </location>
</feature>
<sequence length="538" mass="57350">MDPLAAPPPTSRLDKVRTKLRPLLLPTFCLAQMLDALNLSGANVALPEIARDLGFDTSNLQWVISAYALTFGGFLLLTGRLGDIYGHRNFFVAGLVWFTVFAVLAGLAQSVTWMIVARGLQGVGAASTIPNAIALILQVYPIGRSRNNAMAVFASTGAVGFCLGLILGGSLTSSSLGWRWIFHISAIVSASMAIISILVIPSRSSTPATNIHSRISVDEKFSTKSTTPPPRQTVDYLGAALSTASMLLLVFVLTDAHSRGWGSPMVISLLIVSLFLLALFVVVELKIKQPLMPMSIWKLPNFAPAFVIAACLVGFFQGYLYFITLIFQEVFNYGALESALRYLPLGIVAAIMGIMSEKIIHKLNIKVALILGLALGTIGNVILGFYNHENQYWSIVFPSFIVGVTGLSSVYASVSIAAISAAPADQAGIVGGLLNTAFQIGGGLGLAITTAVSTTFNSPTDKGEDLLQGYHAGLWTATAMVGLALVIAIFFIKNVDMSSKQETEVMQEVLVVTAAGTVQGFDDHLEPAKSHVTLHEEI</sequence>
<feature type="domain" description="Major facilitator superfamily (MFS) profile" evidence="7">
    <location>
        <begin position="24"/>
        <end position="496"/>
    </location>
</feature>
<keyword evidence="3 6" id="KW-0812">Transmembrane</keyword>
<feature type="transmembrane region" description="Helical" evidence="6">
    <location>
        <begin position="265"/>
        <end position="285"/>
    </location>
</feature>
<dbReference type="PRINTS" id="PR01036">
    <property type="entry name" value="TCRTETB"/>
</dbReference>
<evidence type="ECO:0000256" key="5">
    <source>
        <dbReference type="ARBA" id="ARBA00023136"/>
    </source>
</evidence>
<feature type="transmembrane region" description="Helical" evidence="6">
    <location>
        <begin position="180"/>
        <end position="200"/>
    </location>
</feature>
<feature type="transmembrane region" description="Helical" evidence="6">
    <location>
        <begin position="429"/>
        <end position="452"/>
    </location>
</feature>
<dbReference type="AlphaFoldDB" id="A0A507E5S2"/>
<feature type="transmembrane region" description="Helical" evidence="6">
    <location>
        <begin position="392"/>
        <end position="417"/>
    </location>
</feature>
<evidence type="ECO:0000256" key="4">
    <source>
        <dbReference type="ARBA" id="ARBA00022989"/>
    </source>
</evidence>
<evidence type="ECO:0000313" key="9">
    <source>
        <dbReference type="Proteomes" id="UP000318582"/>
    </source>
</evidence>
<name>A0A507E5S2_9FUNG</name>
<feature type="transmembrane region" description="Helical" evidence="6">
    <location>
        <begin position="149"/>
        <end position="168"/>
    </location>
</feature>
<dbReference type="PROSITE" id="PS50850">
    <property type="entry name" value="MFS"/>
    <property type="match status" value="1"/>
</dbReference>
<evidence type="ECO:0000256" key="3">
    <source>
        <dbReference type="ARBA" id="ARBA00022692"/>
    </source>
</evidence>
<gene>
    <name evidence="8" type="ORF">PhCBS80983_g02480</name>
</gene>
<feature type="transmembrane region" description="Helical" evidence="6">
    <location>
        <begin position="60"/>
        <end position="78"/>
    </location>
</feature>